<dbReference type="Pfam" id="PF14223">
    <property type="entry name" value="Retrotran_gag_2"/>
    <property type="match status" value="1"/>
</dbReference>
<comment type="caution">
    <text evidence="3">The sequence shown here is derived from an EMBL/GenBank/DDBJ whole genome shotgun (WGS) entry which is preliminary data.</text>
</comment>
<dbReference type="AlphaFoldDB" id="A0A1Q3DFB1"/>
<keyword evidence="4" id="KW-1185">Reference proteome</keyword>
<dbReference type="Pfam" id="PF20167">
    <property type="entry name" value="Transposase_32"/>
    <property type="match status" value="1"/>
</dbReference>
<evidence type="ECO:0000256" key="1">
    <source>
        <dbReference type="SAM" id="MobiDB-lite"/>
    </source>
</evidence>
<accession>A0A1Q3DFB1</accession>
<feature type="region of interest" description="Disordered" evidence="1">
    <location>
        <begin position="215"/>
        <end position="242"/>
    </location>
</feature>
<protein>
    <submittedName>
        <fullName evidence="3">DUF4219 domain-containing protein/UBN2 domain-containing protein</fullName>
    </submittedName>
</protein>
<feature type="domain" description="Putative plant transposon protein" evidence="2">
    <location>
        <begin position="259"/>
        <end position="422"/>
    </location>
</feature>
<dbReference type="Proteomes" id="UP000187406">
    <property type="component" value="Unassembled WGS sequence"/>
</dbReference>
<dbReference type="PANTHER" id="PTHR34676:SF8">
    <property type="entry name" value="TRANSMEMBRANE PROTEIN"/>
    <property type="match status" value="1"/>
</dbReference>
<dbReference type="InParanoid" id="A0A1Q3DFB1"/>
<name>A0A1Q3DFB1_CEPFO</name>
<evidence type="ECO:0000259" key="2">
    <source>
        <dbReference type="Pfam" id="PF20167"/>
    </source>
</evidence>
<evidence type="ECO:0000313" key="4">
    <source>
        <dbReference type="Proteomes" id="UP000187406"/>
    </source>
</evidence>
<gene>
    <name evidence="3" type="ORF">CFOL_v3_34531</name>
</gene>
<reference evidence="4" key="1">
    <citation type="submission" date="2016-04" db="EMBL/GenBank/DDBJ databases">
        <title>Cephalotus genome sequencing.</title>
        <authorList>
            <person name="Fukushima K."/>
            <person name="Hasebe M."/>
            <person name="Fang X."/>
        </authorList>
    </citation>
    <scope>NUCLEOTIDE SEQUENCE [LARGE SCALE GENOMIC DNA]</scope>
    <source>
        <strain evidence="4">cv. St1</strain>
    </source>
</reference>
<proteinExistence type="predicted"/>
<dbReference type="OrthoDB" id="1000712at2759"/>
<evidence type="ECO:0000313" key="3">
    <source>
        <dbReference type="EMBL" id="GAV91132.1"/>
    </source>
</evidence>
<dbReference type="PANTHER" id="PTHR34676">
    <property type="entry name" value="DUF4219 DOMAIN-CONTAINING PROTEIN-RELATED"/>
    <property type="match status" value="1"/>
</dbReference>
<dbReference type="InterPro" id="IPR046796">
    <property type="entry name" value="Transposase_32_dom"/>
</dbReference>
<organism evidence="3 4">
    <name type="scientific">Cephalotus follicularis</name>
    <name type="common">Albany pitcher plant</name>
    <dbReference type="NCBI Taxonomy" id="3775"/>
    <lineage>
        <taxon>Eukaryota</taxon>
        <taxon>Viridiplantae</taxon>
        <taxon>Streptophyta</taxon>
        <taxon>Embryophyta</taxon>
        <taxon>Tracheophyta</taxon>
        <taxon>Spermatophyta</taxon>
        <taxon>Magnoliopsida</taxon>
        <taxon>eudicotyledons</taxon>
        <taxon>Gunneridae</taxon>
        <taxon>Pentapetalae</taxon>
        <taxon>rosids</taxon>
        <taxon>fabids</taxon>
        <taxon>Oxalidales</taxon>
        <taxon>Cephalotaceae</taxon>
        <taxon>Cephalotus</taxon>
    </lineage>
</organism>
<sequence>MNLNVGLEGSSITRPPFFDGNNYSFWKTRMKIFLQSLDYQLWHIVVNGPRMPTRTIEGVVSLKPENEFNDNDFKMLQLNSKAKHVLFWVVGPNEFNRISSCDTAKEMWDLLEVTYEGTNQVKESKISMLVHEYELFLMHDNESISDMFTRFTTIINSLKNLGKSYSNQELVRKILRCLPKSWTPKVTAIEEAKDLSTLPLEQLLGSLMTHETTMKNHEHVETKKKKPIALKASKEDSESDGDGDMAISNIASIRSWLENLGWFDYLCSSHLIYPRLVKLFYANLEKTTSCVAKSFVLGNAVEITPDFIAETLGIPCTGITHFNDIEKSDALEICLEQSDINPVMTVTSSHLPIATCILLLLVTNTLLPREGSHTLPSERDLKLVACMKNGTLFNLSYLIVNHILSRPNHLPYPMLISRILASINIDIKDEHNVKPKTKQLINKAGLRNCNIKFEDGLWVKVQAVGRAPVREPGVDVCRDIAEEEEEEDDRDRFEMRPNVGGSSSGGSRPTMESLQARMDLAQANIEYIRGRVDQIFDRLDSQDALMAQMIQMFQNAFPQQPPPGSS</sequence>
<dbReference type="EMBL" id="BDDD01007011">
    <property type="protein sequence ID" value="GAV91132.1"/>
    <property type="molecule type" value="Genomic_DNA"/>
</dbReference>
<feature type="region of interest" description="Disordered" evidence="1">
    <location>
        <begin position="483"/>
        <end position="510"/>
    </location>
</feature>